<dbReference type="Proteomes" id="UP000266723">
    <property type="component" value="Unassembled WGS sequence"/>
</dbReference>
<proteinExistence type="predicted"/>
<protein>
    <submittedName>
        <fullName evidence="1">Uncharacterized protein</fullName>
    </submittedName>
</protein>
<evidence type="ECO:0000313" key="1">
    <source>
        <dbReference type="EMBL" id="KAF3575984.1"/>
    </source>
</evidence>
<reference evidence="1 2" key="1">
    <citation type="journal article" date="2020" name="BMC Genomics">
        <title>Intraspecific diversification of the crop wild relative Brassica cretica Lam. using demographic model selection.</title>
        <authorList>
            <person name="Kioukis A."/>
            <person name="Michalopoulou V.A."/>
            <person name="Briers L."/>
            <person name="Pirintsos S."/>
            <person name="Studholme D.J."/>
            <person name="Pavlidis P."/>
            <person name="Sarris P.F."/>
        </authorList>
    </citation>
    <scope>NUCLEOTIDE SEQUENCE [LARGE SCALE GENOMIC DNA]</scope>
    <source>
        <strain evidence="2">cv. PFS-1207/04</strain>
    </source>
</reference>
<name>A0ABQ7DG33_BRACR</name>
<gene>
    <name evidence="1" type="ORF">DY000_02029088</name>
</gene>
<accession>A0ABQ7DG33</accession>
<sequence length="74" mass="8202">MKILGVLSSDDRLEQLLFSEGRNPFPAASSFSFSSLVRITLTLENGLEVPLHFTSYSMDFSSHSECEDLHPGLP</sequence>
<dbReference type="EMBL" id="QGKV02000649">
    <property type="protein sequence ID" value="KAF3575984.1"/>
    <property type="molecule type" value="Genomic_DNA"/>
</dbReference>
<evidence type="ECO:0000313" key="2">
    <source>
        <dbReference type="Proteomes" id="UP000266723"/>
    </source>
</evidence>
<organism evidence="1 2">
    <name type="scientific">Brassica cretica</name>
    <name type="common">Mustard</name>
    <dbReference type="NCBI Taxonomy" id="69181"/>
    <lineage>
        <taxon>Eukaryota</taxon>
        <taxon>Viridiplantae</taxon>
        <taxon>Streptophyta</taxon>
        <taxon>Embryophyta</taxon>
        <taxon>Tracheophyta</taxon>
        <taxon>Spermatophyta</taxon>
        <taxon>Magnoliopsida</taxon>
        <taxon>eudicotyledons</taxon>
        <taxon>Gunneridae</taxon>
        <taxon>Pentapetalae</taxon>
        <taxon>rosids</taxon>
        <taxon>malvids</taxon>
        <taxon>Brassicales</taxon>
        <taxon>Brassicaceae</taxon>
        <taxon>Brassiceae</taxon>
        <taxon>Brassica</taxon>
    </lineage>
</organism>
<keyword evidence="2" id="KW-1185">Reference proteome</keyword>
<comment type="caution">
    <text evidence="1">The sequence shown here is derived from an EMBL/GenBank/DDBJ whole genome shotgun (WGS) entry which is preliminary data.</text>
</comment>